<evidence type="ECO:0000313" key="8">
    <source>
        <dbReference type="Proteomes" id="UP000075230"/>
    </source>
</evidence>
<evidence type="ECO:0000256" key="5">
    <source>
        <dbReference type="SAM" id="Phobius"/>
    </source>
</evidence>
<dbReference type="Proteomes" id="UP000075230">
    <property type="component" value="Unassembled WGS sequence"/>
</dbReference>
<protein>
    <submittedName>
        <fullName evidence="7">Alcohol dehydrogenase</fullName>
    </submittedName>
</protein>
<sequence>MSNKAGWIKNPRGTVQVETVEQWVPGRGELLVRVEAASFNPIDAKIQRYRAQVPASRPLDLFQSKYPLILGFTFAGTVVSTGPGINSVQPGDRVVVARWGQQASEDPRFGALQMYALALEQNTLRLEPETTFAGSAGLIANLATVISALTIYMGLPKPPVAGKKPPTGKKILVYGGSSAVGGLAVQYATDAGYGVVTTSSAANRSMVEKRNPSHIIDHSRPDEDVIREIRENGPYEGIFDAIGSTTTTQRMVALLRETGGRFFSTSPSPGDEAIPAGIEKLWAGYSETLVSQAAHRELRTWYMDAYLPAALKKGTIWPNPALWLEGGLNSAQKALDLLYGDHISGRKVFINPQE</sequence>
<evidence type="ECO:0000256" key="4">
    <source>
        <dbReference type="ARBA" id="ARBA00023002"/>
    </source>
</evidence>
<keyword evidence="4" id="KW-0560">Oxidoreductase</keyword>
<dbReference type="SMART" id="SM00829">
    <property type="entry name" value="PKS_ER"/>
    <property type="match status" value="1"/>
</dbReference>
<keyword evidence="5" id="KW-1133">Transmembrane helix</keyword>
<keyword evidence="3" id="KW-0521">NADP</keyword>
<dbReference type="InterPro" id="IPR020843">
    <property type="entry name" value="ER"/>
</dbReference>
<evidence type="ECO:0000313" key="7">
    <source>
        <dbReference type="EMBL" id="GAT22594.1"/>
    </source>
</evidence>
<reference evidence="7 8" key="1">
    <citation type="journal article" date="2016" name="DNA Res.">
        <title>Genome sequence of Aspergillus luchuensis NBRC 4314.</title>
        <authorList>
            <person name="Yamada O."/>
            <person name="Machida M."/>
            <person name="Hosoyama A."/>
            <person name="Goto M."/>
            <person name="Takahashi T."/>
            <person name="Futagami T."/>
            <person name="Yamagata Y."/>
            <person name="Takeuchi M."/>
            <person name="Kobayashi T."/>
            <person name="Koike H."/>
            <person name="Abe K."/>
            <person name="Asai K."/>
            <person name="Arita M."/>
            <person name="Fujita N."/>
            <person name="Fukuda K."/>
            <person name="Higa K."/>
            <person name="Horikawa H."/>
            <person name="Ishikawa T."/>
            <person name="Jinno K."/>
            <person name="Kato Y."/>
            <person name="Kirimura K."/>
            <person name="Mizutani O."/>
            <person name="Nakasone K."/>
            <person name="Sano M."/>
            <person name="Shiraishi Y."/>
            <person name="Tsukahara M."/>
            <person name="Gomi K."/>
        </authorList>
    </citation>
    <scope>NUCLEOTIDE SEQUENCE [LARGE SCALE GENOMIC DNA]</scope>
    <source>
        <strain evidence="7 8">RIB 2604</strain>
    </source>
</reference>
<keyword evidence="2" id="KW-0547">Nucleotide-binding</keyword>
<feature type="transmembrane region" description="Helical" evidence="5">
    <location>
        <begin position="132"/>
        <end position="155"/>
    </location>
</feature>
<dbReference type="CDD" id="cd08249">
    <property type="entry name" value="enoyl_reductase_like"/>
    <property type="match status" value="1"/>
</dbReference>
<organism evidence="7 8">
    <name type="scientific">Aspergillus kawachii</name>
    <name type="common">White koji mold</name>
    <name type="synonym">Aspergillus awamori var. kawachi</name>
    <dbReference type="NCBI Taxonomy" id="1069201"/>
    <lineage>
        <taxon>Eukaryota</taxon>
        <taxon>Fungi</taxon>
        <taxon>Dikarya</taxon>
        <taxon>Ascomycota</taxon>
        <taxon>Pezizomycotina</taxon>
        <taxon>Eurotiomycetes</taxon>
        <taxon>Eurotiomycetidae</taxon>
        <taxon>Eurotiales</taxon>
        <taxon>Aspergillaceae</taxon>
        <taxon>Aspergillus</taxon>
        <taxon>Aspergillus subgen. Circumdati</taxon>
    </lineage>
</organism>
<evidence type="ECO:0000256" key="2">
    <source>
        <dbReference type="ARBA" id="ARBA00022741"/>
    </source>
</evidence>
<dbReference type="PANTHER" id="PTHR45348">
    <property type="entry name" value="HYPOTHETICAL OXIDOREDUCTASE (EUROFUNG)"/>
    <property type="match status" value="1"/>
</dbReference>
<keyword evidence="5" id="KW-0472">Membrane</keyword>
<dbReference type="PANTHER" id="PTHR45348:SF2">
    <property type="entry name" value="ZINC-TYPE ALCOHOL DEHYDROGENASE-LIKE PROTEIN C2E1P3.01"/>
    <property type="match status" value="1"/>
</dbReference>
<dbReference type="Gene3D" id="3.90.180.10">
    <property type="entry name" value="Medium-chain alcohol dehydrogenases, catalytic domain"/>
    <property type="match status" value="1"/>
</dbReference>
<evidence type="ECO:0000256" key="1">
    <source>
        <dbReference type="ARBA" id="ARBA00008072"/>
    </source>
</evidence>
<dbReference type="Pfam" id="PF08240">
    <property type="entry name" value="ADH_N"/>
    <property type="match status" value="1"/>
</dbReference>
<proteinExistence type="inferred from homology"/>
<dbReference type="InterPro" id="IPR013154">
    <property type="entry name" value="ADH-like_N"/>
</dbReference>
<dbReference type="GO" id="GO:0016651">
    <property type="term" value="F:oxidoreductase activity, acting on NAD(P)H"/>
    <property type="evidence" value="ECO:0007669"/>
    <property type="project" value="InterPro"/>
</dbReference>
<comment type="similarity">
    <text evidence="1">Belongs to the zinc-containing alcohol dehydrogenase family.</text>
</comment>
<dbReference type="Gene3D" id="3.40.50.720">
    <property type="entry name" value="NAD(P)-binding Rossmann-like Domain"/>
    <property type="match status" value="1"/>
</dbReference>
<dbReference type="EMBL" id="BCWF01000016">
    <property type="protein sequence ID" value="GAT22594.1"/>
    <property type="molecule type" value="Genomic_DNA"/>
</dbReference>
<dbReference type="AlphaFoldDB" id="A0A146F8K2"/>
<evidence type="ECO:0000256" key="3">
    <source>
        <dbReference type="ARBA" id="ARBA00022857"/>
    </source>
</evidence>
<dbReference type="InterPro" id="IPR047122">
    <property type="entry name" value="Trans-enoyl_RdTase-like"/>
</dbReference>
<gene>
    <name evidence="7" type="ORF">RIB2604_01600090</name>
</gene>
<dbReference type="InterPro" id="IPR036291">
    <property type="entry name" value="NAD(P)-bd_dom_sf"/>
</dbReference>
<keyword evidence="5" id="KW-0812">Transmembrane</keyword>
<comment type="caution">
    <text evidence="7">The sequence shown here is derived from an EMBL/GenBank/DDBJ whole genome shotgun (WGS) entry which is preliminary data.</text>
</comment>
<feature type="domain" description="Enoyl reductase (ER)" evidence="6">
    <location>
        <begin position="13"/>
        <end position="295"/>
    </location>
</feature>
<dbReference type="VEuPathDB" id="FungiDB:ASPFODRAFT_52466"/>
<dbReference type="GO" id="GO:0000166">
    <property type="term" value="F:nucleotide binding"/>
    <property type="evidence" value="ECO:0007669"/>
    <property type="project" value="UniProtKB-KW"/>
</dbReference>
<accession>A0A146F8K2</accession>
<dbReference type="InterPro" id="IPR011032">
    <property type="entry name" value="GroES-like_sf"/>
</dbReference>
<dbReference type="SUPFAM" id="SSF50129">
    <property type="entry name" value="GroES-like"/>
    <property type="match status" value="1"/>
</dbReference>
<evidence type="ECO:0000259" key="6">
    <source>
        <dbReference type="SMART" id="SM00829"/>
    </source>
</evidence>
<dbReference type="SUPFAM" id="SSF51735">
    <property type="entry name" value="NAD(P)-binding Rossmann-fold domains"/>
    <property type="match status" value="1"/>
</dbReference>
<reference evidence="8" key="2">
    <citation type="submission" date="2016-02" db="EMBL/GenBank/DDBJ databases">
        <title>Genome sequencing of Aspergillus luchuensis NBRC 4314.</title>
        <authorList>
            <person name="Yamada O."/>
        </authorList>
    </citation>
    <scope>NUCLEOTIDE SEQUENCE [LARGE SCALE GENOMIC DNA]</scope>
    <source>
        <strain evidence="8">RIB 2604</strain>
    </source>
</reference>
<name>A0A146F8K2_ASPKA</name>